<comment type="caution">
    <text evidence="2">The sequence shown here is derived from an EMBL/GenBank/DDBJ whole genome shotgun (WGS) entry which is preliminary data.</text>
</comment>
<dbReference type="Proteomes" id="UP000550508">
    <property type="component" value="Unassembled WGS sequence"/>
</dbReference>
<organism evidence="2 3">
    <name type="scientific">Phyllobacterium pellucidum</name>
    <dbReference type="NCBI Taxonomy" id="2740464"/>
    <lineage>
        <taxon>Bacteria</taxon>
        <taxon>Pseudomonadati</taxon>
        <taxon>Pseudomonadota</taxon>
        <taxon>Alphaproteobacteria</taxon>
        <taxon>Hyphomicrobiales</taxon>
        <taxon>Phyllobacteriaceae</taxon>
        <taxon>Phyllobacterium</taxon>
    </lineage>
</organism>
<evidence type="ECO:0000256" key="1">
    <source>
        <dbReference type="SAM" id="SignalP"/>
    </source>
</evidence>
<keyword evidence="3" id="KW-1185">Reference proteome</keyword>
<gene>
    <name evidence="2" type="ORF">HQ945_04525</name>
</gene>
<dbReference type="AlphaFoldDB" id="A0A849VRJ7"/>
<accession>A0A849VRJ7</accession>
<protein>
    <submittedName>
        <fullName evidence="2">Uncharacterized protein</fullName>
    </submittedName>
</protein>
<sequence length="231" mass="24826">MKTVLLAISTFAFLGTSALAQDNITGKDWETFFSTYKAGTFAAIGKRKFGVHTEGNLERGYYFETSATTVQFFICPSGPSIPLEVTKIAPEPTDECSVPGRPIPPISIGLAAKWTYDADKSGFIVTSANQPSVLTFPCKDTSSKMLAAVKLAQSKDYGVVADANDDYSKLVAKYLNFDLKNLAADETGAAPSETDCAQAGDFWTYPIGETVQNAQRKTLAVTKIEPTFGGK</sequence>
<feature type="signal peptide" evidence="1">
    <location>
        <begin position="1"/>
        <end position="20"/>
    </location>
</feature>
<dbReference type="EMBL" id="JABUMX010000001">
    <property type="protein sequence ID" value="NTS30513.1"/>
    <property type="molecule type" value="Genomic_DNA"/>
</dbReference>
<name>A0A849VRJ7_9HYPH</name>
<dbReference type="RefSeq" id="WP_113279832.1">
    <property type="nucleotide sequence ID" value="NZ_JABUMX010000001.1"/>
</dbReference>
<keyword evidence="1" id="KW-0732">Signal</keyword>
<reference evidence="2 3" key="1">
    <citation type="submission" date="2020-05" db="EMBL/GenBank/DDBJ databases">
        <authorList>
            <person name="Kim M.K."/>
        </authorList>
    </citation>
    <scope>NUCLEOTIDE SEQUENCE [LARGE SCALE GENOMIC DNA]</scope>
    <source>
        <strain evidence="2 3">BT25</strain>
    </source>
</reference>
<evidence type="ECO:0000313" key="3">
    <source>
        <dbReference type="Proteomes" id="UP000550508"/>
    </source>
</evidence>
<proteinExistence type="predicted"/>
<feature type="chain" id="PRO_5032641626" evidence="1">
    <location>
        <begin position="21"/>
        <end position="231"/>
    </location>
</feature>
<evidence type="ECO:0000313" key="2">
    <source>
        <dbReference type="EMBL" id="NTS30513.1"/>
    </source>
</evidence>